<evidence type="ECO:0000259" key="3">
    <source>
        <dbReference type="Pfam" id="PF00089"/>
    </source>
</evidence>
<dbReference type="Pfam" id="PF00089">
    <property type="entry name" value="Trypsin"/>
    <property type="match status" value="1"/>
</dbReference>
<dbReference type="Gene3D" id="2.40.10.10">
    <property type="entry name" value="Trypsin-like serine proteases"/>
    <property type="match status" value="2"/>
</dbReference>
<keyword evidence="1" id="KW-0378">Hydrolase</keyword>
<evidence type="ECO:0000256" key="2">
    <source>
        <dbReference type="SAM" id="Phobius"/>
    </source>
</evidence>
<comment type="caution">
    <text evidence="4">The sequence shown here is derived from an EMBL/GenBank/DDBJ whole genome shotgun (WGS) entry which is preliminary data.</text>
</comment>
<keyword evidence="2" id="KW-0472">Membrane</keyword>
<evidence type="ECO:0000313" key="4">
    <source>
        <dbReference type="EMBL" id="MDP5274008.1"/>
    </source>
</evidence>
<keyword evidence="2" id="KW-0812">Transmembrane</keyword>
<evidence type="ECO:0000313" key="5">
    <source>
        <dbReference type="Proteomes" id="UP001231941"/>
    </source>
</evidence>
<evidence type="ECO:0000256" key="1">
    <source>
        <dbReference type="ARBA" id="ARBA00022825"/>
    </source>
</evidence>
<dbReference type="CDD" id="cd21112">
    <property type="entry name" value="alphaLP-like"/>
    <property type="match status" value="1"/>
</dbReference>
<protein>
    <submittedName>
        <fullName evidence="4">S1 family peptidase</fullName>
    </submittedName>
</protein>
<dbReference type="InterPro" id="IPR001254">
    <property type="entry name" value="Trypsin_dom"/>
</dbReference>
<sequence length="447" mass="50016">MIKSHNFKLVFYILLVMAITISIVFPYSYGNQDVFAAQDNVEKEIEKNIKFREKIGLNSNYEYVESLVKNKLEHKEKFSYIFSDDEYNSINDRFAMQSDDIPKIQEYIEENLKDVYGGLYIDQKDKGIINIGFTKDITSDKKKEIKELYGDSNKIKFYKTELTEERSLSLIEEIISYKSYFENEGIDIVSISNDLKSGKIIIGIKNLEDNKTLKIFEIFDKKYLKVIEDNEEKLGEVTSKSKLRPIPGGAFIQTSGAQGCTVGFSAFDRTDSKMKLVTAGHCFLESGTTGSWYQGGTTSTYKIGTYSDHNIDGKADAGLITLTENNLTYWVYGNGDTEYINLLGIESEYIVGGVACISAGNSNDISCGTIINANKTVDFVTSGVSYTISDMAQTNYTAVYGDSGGTIFDWDKDLLGIHSGGQSAEYFTKARNVLAEFNLNLIFGGPK</sequence>
<keyword evidence="5" id="KW-1185">Reference proteome</keyword>
<proteinExistence type="predicted"/>
<feature type="domain" description="Peptidase S1" evidence="3">
    <location>
        <begin position="275"/>
        <end position="423"/>
    </location>
</feature>
<dbReference type="RefSeq" id="WP_305991299.1">
    <property type="nucleotide sequence ID" value="NZ_JAVAMP010000002.1"/>
</dbReference>
<reference evidence="4 5" key="1">
    <citation type="submission" date="2023-08" db="EMBL/GenBank/DDBJ databases">
        <authorList>
            <person name="Park J.-S."/>
        </authorList>
    </citation>
    <scope>NUCLEOTIDE SEQUENCE [LARGE SCALE GENOMIC DNA]</scope>
    <source>
        <strain evidence="4 5">2205SS18-9</strain>
    </source>
</reference>
<gene>
    <name evidence="4" type="ORF">Q5Y73_07820</name>
</gene>
<dbReference type="InterPro" id="IPR043504">
    <property type="entry name" value="Peptidase_S1_PA_chymotrypsin"/>
</dbReference>
<keyword evidence="2" id="KW-1133">Transmembrane helix</keyword>
<name>A0ABT9IXH1_9BACL</name>
<keyword evidence="1" id="KW-0720">Serine protease</keyword>
<keyword evidence="1" id="KW-0645">Protease</keyword>
<dbReference type="Proteomes" id="UP001231941">
    <property type="component" value="Unassembled WGS sequence"/>
</dbReference>
<dbReference type="EMBL" id="JAVAMP010000002">
    <property type="protein sequence ID" value="MDP5274008.1"/>
    <property type="molecule type" value="Genomic_DNA"/>
</dbReference>
<accession>A0ABT9IXH1</accession>
<feature type="transmembrane region" description="Helical" evidence="2">
    <location>
        <begin position="9"/>
        <end position="29"/>
    </location>
</feature>
<dbReference type="SUPFAM" id="SSF50494">
    <property type="entry name" value="Trypsin-like serine proteases"/>
    <property type="match status" value="1"/>
</dbReference>
<organism evidence="4 5">
    <name type="scientific">Chengkuizengella axinellae</name>
    <dbReference type="NCBI Taxonomy" id="3064388"/>
    <lineage>
        <taxon>Bacteria</taxon>
        <taxon>Bacillati</taxon>
        <taxon>Bacillota</taxon>
        <taxon>Bacilli</taxon>
        <taxon>Bacillales</taxon>
        <taxon>Paenibacillaceae</taxon>
        <taxon>Chengkuizengella</taxon>
    </lineage>
</organism>
<dbReference type="InterPro" id="IPR009003">
    <property type="entry name" value="Peptidase_S1_PA"/>
</dbReference>